<organism evidence="5 6">
    <name type="scientific">Singulisphaera acidiphila (strain ATCC BAA-1392 / DSM 18658 / VKM B-2454 / MOB10)</name>
    <dbReference type="NCBI Taxonomy" id="886293"/>
    <lineage>
        <taxon>Bacteria</taxon>
        <taxon>Pseudomonadati</taxon>
        <taxon>Planctomycetota</taxon>
        <taxon>Planctomycetia</taxon>
        <taxon>Isosphaerales</taxon>
        <taxon>Isosphaeraceae</taxon>
        <taxon>Singulisphaera</taxon>
    </lineage>
</organism>
<protein>
    <recommendedName>
        <fullName evidence="2">Histidine--tRNA ligase</fullName>
    </recommendedName>
</protein>
<accession>L0D7N7</accession>
<dbReference type="Gene3D" id="3.30.930.10">
    <property type="entry name" value="Bira Bifunctional Protein, Domain 2"/>
    <property type="match status" value="2"/>
</dbReference>
<dbReference type="HOGENOM" id="CLU_025113_3_1_0"/>
<evidence type="ECO:0000313" key="5">
    <source>
        <dbReference type="EMBL" id="AGA25267.1"/>
    </source>
</evidence>
<dbReference type="PROSITE" id="PS50862">
    <property type="entry name" value="AA_TRNA_LIGASE_II"/>
    <property type="match status" value="1"/>
</dbReference>
<dbReference type="Proteomes" id="UP000010798">
    <property type="component" value="Chromosome"/>
</dbReference>
<evidence type="ECO:0000256" key="2">
    <source>
        <dbReference type="ARBA" id="ARBA00017399"/>
    </source>
</evidence>
<gene>
    <name evidence="5" type="ordered locus">Sinac_0860</name>
</gene>
<evidence type="ECO:0000259" key="4">
    <source>
        <dbReference type="PROSITE" id="PS50862"/>
    </source>
</evidence>
<comment type="subunit">
    <text evidence="1">Homodimer.</text>
</comment>
<name>L0D7N7_SINAD</name>
<dbReference type="SUPFAM" id="SSF55681">
    <property type="entry name" value="Class II aaRS and biotin synthetases"/>
    <property type="match status" value="1"/>
</dbReference>
<dbReference type="PANTHER" id="PTHR43707:SF1">
    <property type="entry name" value="HISTIDINE--TRNA LIGASE, MITOCHONDRIAL-RELATED"/>
    <property type="match status" value="1"/>
</dbReference>
<dbReference type="Pfam" id="PF13393">
    <property type="entry name" value="tRNA-synt_His"/>
    <property type="match status" value="2"/>
</dbReference>
<dbReference type="EMBL" id="CP003364">
    <property type="protein sequence ID" value="AGA25267.1"/>
    <property type="molecule type" value="Genomic_DNA"/>
</dbReference>
<sequence length="511" mass="54852">MSREPSSIAPVAERPIDTVRGTRDWLPGEQARLAALESLLLDRFARAGYEPLKTPVLEFTELHERKSGAGIVAKLFELSGTGQPGVCLRPELTAGIVRAYTAAAEPPPLPWRVSHSGPVFRYETPRPGRLREFQQVGVEKLGDSGPVADGEVIWLADWALAQAGVEGATIRLGHVGLILEMLERSGLPVPLASALIEMLSEAASDGRDVRALERGLEQLSGWLQTAEAVEIPNAVERADDVGIDRLFRTLVPVVTGRRSGHEIVHRLRRKWDLSHGLLSALERVRAQVHDLAELKGHPDVVLARLARDYESSAPESVAALRTLVRTLSDYGVGLDRVELDLGFGRGIGFYSQMIFELLVPTPEGKVEVCGGGRYDGLARVLGSDRDDRGVGFAFGLERLAQVLDAQGRTSSALAPSGFLVVATTTAAHQAGVQLATRLRNEQARAVLSIDRGLDEAIALAKSLGLASVVVVTGSLDAPNGITVHDLANSTRAASSVSDLVRLARAEAEGRR</sequence>
<keyword evidence="6" id="KW-1185">Reference proteome</keyword>
<feature type="binding site" evidence="3">
    <location>
        <begin position="91"/>
        <end position="93"/>
    </location>
    <ligand>
        <name>L-histidine</name>
        <dbReference type="ChEBI" id="CHEBI:57595"/>
    </ligand>
</feature>
<dbReference type="InterPro" id="IPR045864">
    <property type="entry name" value="aa-tRNA-synth_II/BPL/LPL"/>
</dbReference>
<dbReference type="InterPro" id="IPR041715">
    <property type="entry name" value="HisRS-like_core"/>
</dbReference>
<dbReference type="PIRSF" id="PIRSF001549">
    <property type="entry name" value="His-tRNA_synth"/>
    <property type="match status" value="1"/>
</dbReference>
<dbReference type="RefSeq" id="WP_015244446.1">
    <property type="nucleotide sequence ID" value="NC_019892.1"/>
</dbReference>
<feature type="binding site" evidence="3">
    <location>
        <position position="139"/>
    </location>
    <ligand>
        <name>L-histidine</name>
        <dbReference type="ChEBI" id="CHEBI:57595"/>
    </ligand>
</feature>
<dbReference type="GO" id="GO:0006427">
    <property type="term" value="P:histidyl-tRNA aminoacylation"/>
    <property type="evidence" value="ECO:0007669"/>
    <property type="project" value="TreeGrafter"/>
</dbReference>
<feature type="binding site" evidence="3">
    <location>
        <position position="345"/>
    </location>
    <ligand>
        <name>L-histidine</name>
        <dbReference type="ChEBI" id="CHEBI:57595"/>
    </ligand>
</feature>
<dbReference type="GO" id="GO:0004821">
    <property type="term" value="F:histidine-tRNA ligase activity"/>
    <property type="evidence" value="ECO:0007669"/>
    <property type="project" value="TreeGrafter"/>
</dbReference>
<feature type="binding site" evidence="3">
    <location>
        <position position="121"/>
    </location>
    <ligand>
        <name>L-histidine</name>
        <dbReference type="ChEBI" id="CHEBI:57595"/>
    </ligand>
</feature>
<dbReference type="OrthoDB" id="9800814at2"/>
<evidence type="ECO:0000313" key="6">
    <source>
        <dbReference type="Proteomes" id="UP000010798"/>
    </source>
</evidence>
<keyword evidence="5" id="KW-0030">Aminoacyl-tRNA synthetase</keyword>
<dbReference type="PANTHER" id="PTHR43707">
    <property type="entry name" value="HISTIDYL-TRNA SYNTHETASE"/>
    <property type="match status" value="1"/>
</dbReference>
<dbReference type="CDD" id="cd00773">
    <property type="entry name" value="HisRS-like_core"/>
    <property type="match status" value="1"/>
</dbReference>
<dbReference type="InterPro" id="IPR006195">
    <property type="entry name" value="aa-tRNA-synth_II"/>
</dbReference>
<dbReference type="STRING" id="886293.Sinac_0860"/>
<dbReference type="KEGG" id="saci:Sinac_0860"/>
<evidence type="ECO:0000256" key="1">
    <source>
        <dbReference type="ARBA" id="ARBA00011738"/>
    </source>
</evidence>
<keyword evidence="5" id="KW-0436">Ligase</keyword>
<dbReference type="GO" id="GO:0005737">
    <property type="term" value="C:cytoplasm"/>
    <property type="evidence" value="ECO:0007669"/>
    <property type="project" value="InterPro"/>
</dbReference>
<dbReference type="InterPro" id="IPR004516">
    <property type="entry name" value="HisRS/HisZ"/>
</dbReference>
<dbReference type="eggNOG" id="COG0124">
    <property type="taxonomic scope" value="Bacteria"/>
</dbReference>
<evidence type="ECO:0000256" key="3">
    <source>
        <dbReference type="PIRSR" id="PIRSR001549-1"/>
    </source>
</evidence>
<feature type="binding site" evidence="3">
    <location>
        <position position="135"/>
    </location>
    <ligand>
        <name>L-histidine</name>
        <dbReference type="ChEBI" id="CHEBI:57595"/>
    </ligand>
</feature>
<feature type="domain" description="Aminoacyl-transfer RNA synthetases class-II family profile" evidence="4">
    <location>
        <begin position="36"/>
        <end position="415"/>
    </location>
</feature>
<reference evidence="5 6" key="1">
    <citation type="submission" date="2012-02" db="EMBL/GenBank/DDBJ databases">
        <title>Complete sequence of chromosome of Singulisphaera acidiphila DSM 18658.</title>
        <authorList>
            <consortium name="US DOE Joint Genome Institute (JGI-PGF)"/>
            <person name="Lucas S."/>
            <person name="Copeland A."/>
            <person name="Lapidus A."/>
            <person name="Glavina del Rio T."/>
            <person name="Dalin E."/>
            <person name="Tice H."/>
            <person name="Bruce D."/>
            <person name="Goodwin L."/>
            <person name="Pitluck S."/>
            <person name="Peters L."/>
            <person name="Ovchinnikova G."/>
            <person name="Chertkov O."/>
            <person name="Kyrpides N."/>
            <person name="Mavromatis K."/>
            <person name="Ivanova N."/>
            <person name="Brettin T."/>
            <person name="Detter J.C."/>
            <person name="Han C."/>
            <person name="Larimer F."/>
            <person name="Land M."/>
            <person name="Hauser L."/>
            <person name="Markowitz V."/>
            <person name="Cheng J.-F."/>
            <person name="Hugenholtz P."/>
            <person name="Woyke T."/>
            <person name="Wu D."/>
            <person name="Tindall B."/>
            <person name="Pomrenke H."/>
            <person name="Brambilla E."/>
            <person name="Klenk H.-P."/>
            <person name="Eisen J.A."/>
        </authorList>
    </citation>
    <scope>NUCLEOTIDE SEQUENCE [LARGE SCALE GENOMIC DNA]</scope>
    <source>
        <strain evidence="6">ATCC BAA-1392 / DSM 18658 / VKM B-2454 / MOB10</strain>
    </source>
</reference>
<proteinExistence type="predicted"/>
<dbReference type="AlphaFoldDB" id="L0D7N7"/>